<proteinExistence type="predicted"/>
<evidence type="ECO:0000256" key="2">
    <source>
        <dbReference type="SAM" id="MobiDB-lite"/>
    </source>
</evidence>
<keyword evidence="5" id="KW-1185">Reference proteome</keyword>
<dbReference type="Proteomes" id="UP001596253">
    <property type="component" value="Unassembled WGS sequence"/>
</dbReference>
<sequence length="300" mass="32889">MLTFKTSPSQLPGNFKGTFGEAAQTVTYVYRPKIDPIPTPSKGVLVRYVDGHNRDLQAAKTLSGKIGDAYDVSTAEYQVEISGYELDTSNLPVNQKGKFTEQLQTVTYVYQPKSTLPVQAGLVTVKYVDPDGKAVHADQTISELVGKAYDASTTDYQLVIEGYKLDQAKLPTNRKGILSNQAQTVTYVYQKQSVTVPSEPQQPATTKPKPKDKVPAKSVAKTTTKVKPDQAADDAITSQNSVAKKSATKALPTAATQQVNRTNRKLPRTSEQHQVTKRAGFIGLLSLLLLMSGSYYWRQR</sequence>
<dbReference type="Pfam" id="PF06458">
    <property type="entry name" value="MucBP"/>
    <property type="match status" value="3"/>
</dbReference>
<dbReference type="Gene3D" id="3.10.20.320">
    <property type="entry name" value="Putative peptidoglycan bound protein (lpxtg motif)"/>
    <property type="match status" value="2"/>
</dbReference>
<feature type="domain" description="MucBP" evidence="3">
    <location>
        <begin position="44"/>
        <end position="111"/>
    </location>
</feature>
<protein>
    <submittedName>
        <fullName evidence="4">MucBP domain-containing protein</fullName>
    </submittedName>
</protein>
<evidence type="ECO:0000256" key="1">
    <source>
        <dbReference type="ARBA" id="ARBA00022737"/>
    </source>
</evidence>
<evidence type="ECO:0000259" key="3">
    <source>
        <dbReference type="Pfam" id="PF06458"/>
    </source>
</evidence>
<feature type="region of interest" description="Disordered" evidence="2">
    <location>
        <begin position="193"/>
        <end position="272"/>
    </location>
</feature>
<evidence type="ECO:0000313" key="4">
    <source>
        <dbReference type="EMBL" id="MFC6163651.1"/>
    </source>
</evidence>
<name>A0ABW1R4D1_9LACO</name>
<feature type="compositionally biased region" description="Low complexity" evidence="2">
    <location>
        <begin position="216"/>
        <end position="225"/>
    </location>
</feature>
<dbReference type="RefSeq" id="WP_223877337.1">
    <property type="nucleotide sequence ID" value="NZ_BJDK01000025.1"/>
</dbReference>
<reference evidence="5" key="1">
    <citation type="journal article" date="2019" name="Int. J. Syst. Evol. Microbiol.">
        <title>The Global Catalogue of Microorganisms (GCM) 10K type strain sequencing project: providing services to taxonomists for standard genome sequencing and annotation.</title>
        <authorList>
            <consortium name="The Broad Institute Genomics Platform"/>
            <consortium name="The Broad Institute Genome Sequencing Center for Infectious Disease"/>
            <person name="Wu L."/>
            <person name="Ma J."/>
        </authorList>
    </citation>
    <scope>NUCLEOTIDE SEQUENCE [LARGE SCALE GENOMIC DNA]</scope>
    <source>
        <strain evidence="5">CCM 8932</strain>
    </source>
</reference>
<comment type="caution">
    <text evidence="4">The sequence shown here is derived from an EMBL/GenBank/DDBJ whole genome shotgun (WGS) entry which is preliminary data.</text>
</comment>
<evidence type="ECO:0000313" key="5">
    <source>
        <dbReference type="Proteomes" id="UP001596253"/>
    </source>
</evidence>
<dbReference type="InterPro" id="IPR009459">
    <property type="entry name" value="MucBP_dom"/>
</dbReference>
<dbReference type="EMBL" id="JBHSSD010000010">
    <property type="protein sequence ID" value="MFC6163651.1"/>
    <property type="molecule type" value="Genomic_DNA"/>
</dbReference>
<organism evidence="4 5">
    <name type="scientific">Lactiplantibacillus dongliensis</name>
    <dbReference type="NCBI Taxonomy" id="2559919"/>
    <lineage>
        <taxon>Bacteria</taxon>
        <taxon>Bacillati</taxon>
        <taxon>Bacillota</taxon>
        <taxon>Bacilli</taxon>
        <taxon>Lactobacillales</taxon>
        <taxon>Lactobacillaceae</taxon>
        <taxon>Lactiplantibacillus</taxon>
    </lineage>
</organism>
<feature type="domain" description="MucBP" evidence="3">
    <location>
        <begin position="123"/>
        <end position="190"/>
    </location>
</feature>
<feature type="domain" description="MucBP" evidence="3">
    <location>
        <begin position="8"/>
        <end position="31"/>
    </location>
</feature>
<keyword evidence="1" id="KW-0677">Repeat</keyword>
<gene>
    <name evidence="4" type="ORF">ACFP3T_03065</name>
</gene>
<accession>A0ABW1R4D1</accession>